<sequence length="653" mass="71649">MATRNQALRMSPANQSPCEKGDCPLTYHNSHNTKYGTTACYNFLVEEAGTRTMTKMPIHLPNLLLMLVVTAVCFETVAGFSNGKVTDACKSMVPNHGHHSSTKANTYSITVDKSIFSPGDQIKVTLSASKSGTTYFKGFLIQARDTGRPSADAVGWFTLVNSTASQLLKCGHTQGSAVSHTSDAKKTEVQAIWNSPKNAPPSVQFMVTVVQHYKVYWVKIPGPVVSQAGVTPGPLPSTTTSAETTEPSVLPGPFNAEGCGTRKSCLRDPVGCDPETDPLCSYLSFSPEGQTVLFELSGPADGYISFALSLDKWMGNDDVYLCVRDGDRVDINAAYVVGRTHPVPATESVLTDMAWRLSDGVIQCRFRRNIHIPQDHNRFSLNESYYLFVANGRAENGMVHRHDRQPLISTSQKVILGPAENLSGSRSPVLIKYHGAFMLIAWMTTVTTGIIVARYFKNDWPRRALFGQKVWFQVHRALMILTVLLTTVGFALPFVYRGGWSRRAGSHPYLGCTVMALAVIQPLMAVLRPPPDSSRRYIFNWMHLGAGTMAQIIAVFAIFLGIHQQALLLPGPWSTGVLAGFVVWGVVAELVLEFHRRGHFKMGSKDTEDEEEILSNPKDQSNEGTLFKKVVLAVFLCGNMGFLSVLLYTISSV</sequence>
<dbReference type="SMART" id="SM00664">
    <property type="entry name" value="DoH"/>
    <property type="match status" value="1"/>
</dbReference>
<dbReference type="PROSITE" id="PS50836">
    <property type="entry name" value="DOMON"/>
    <property type="match status" value="1"/>
</dbReference>
<dbReference type="PROSITE" id="PS51019">
    <property type="entry name" value="REELIN"/>
    <property type="match status" value="1"/>
</dbReference>
<dbReference type="CDD" id="cd08544">
    <property type="entry name" value="Reeler"/>
    <property type="match status" value="1"/>
</dbReference>
<feature type="domain" description="Reelin" evidence="14">
    <location>
        <begin position="70"/>
        <end position="247"/>
    </location>
</feature>
<evidence type="ECO:0000256" key="2">
    <source>
        <dbReference type="ARBA" id="ARBA00004141"/>
    </source>
</evidence>
<keyword evidence="9 11" id="KW-0472">Membrane</keyword>
<evidence type="ECO:0000256" key="1">
    <source>
        <dbReference type="ARBA" id="ARBA00001970"/>
    </source>
</evidence>
<evidence type="ECO:0000256" key="4">
    <source>
        <dbReference type="ARBA" id="ARBA00022448"/>
    </source>
</evidence>
<feature type="transmembrane region" description="Helical" evidence="11">
    <location>
        <begin position="630"/>
        <end position="650"/>
    </location>
</feature>
<dbReference type="AlphaFoldDB" id="A0A9D3TFP8"/>
<name>A0A9D3TFP8_MEGAT</name>
<keyword evidence="5 11" id="KW-0812">Transmembrane</keyword>
<evidence type="ECO:0000259" key="14">
    <source>
        <dbReference type="PROSITE" id="PS51019"/>
    </source>
</evidence>
<feature type="transmembrane region" description="Helical" evidence="11">
    <location>
        <begin position="433"/>
        <end position="456"/>
    </location>
</feature>
<dbReference type="Gene3D" id="2.60.40.4060">
    <property type="entry name" value="Reeler domain"/>
    <property type="match status" value="1"/>
</dbReference>
<evidence type="ECO:0000256" key="6">
    <source>
        <dbReference type="ARBA" id="ARBA00022982"/>
    </source>
</evidence>
<dbReference type="InterPro" id="IPR051237">
    <property type="entry name" value="Ferric-chelate_Red/DefProt"/>
</dbReference>
<feature type="transmembrane region" description="Helical" evidence="11">
    <location>
        <begin position="573"/>
        <end position="592"/>
    </location>
</feature>
<dbReference type="InterPro" id="IPR042307">
    <property type="entry name" value="Reeler_sf"/>
</dbReference>
<gene>
    <name evidence="15" type="ORF">MATL_G00024660</name>
</gene>
<evidence type="ECO:0008006" key="17">
    <source>
        <dbReference type="Google" id="ProtNLM"/>
    </source>
</evidence>
<dbReference type="InterPro" id="IPR006593">
    <property type="entry name" value="Cyt_b561/ferric_Rdtase_TM"/>
</dbReference>
<dbReference type="EMBL" id="JAFDVH010000002">
    <property type="protein sequence ID" value="KAG7487551.1"/>
    <property type="molecule type" value="Genomic_DNA"/>
</dbReference>
<feature type="transmembrane region" description="Helical" evidence="11">
    <location>
        <begin position="539"/>
        <end position="561"/>
    </location>
</feature>
<dbReference type="FunFam" id="2.60.40.4060:FF:000003">
    <property type="entry name" value="Ferric chelate reductase 1"/>
    <property type="match status" value="1"/>
</dbReference>
<feature type="domain" description="DOMON" evidence="12">
    <location>
        <begin position="277"/>
        <end position="392"/>
    </location>
</feature>
<dbReference type="CDD" id="cd09628">
    <property type="entry name" value="DOMON_SDR_2_like"/>
    <property type="match status" value="1"/>
</dbReference>
<reference evidence="15" key="1">
    <citation type="submission" date="2021-01" db="EMBL/GenBank/DDBJ databases">
        <authorList>
            <person name="Zahm M."/>
            <person name="Roques C."/>
            <person name="Cabau C."/>
            <person name="Klopp C."/>
            <person name="Donnadieu C."/>
            <person name="Jouanno E."/>
            <person name="Lampietro C."/>
            <person name="Louis A."/>
            <person name="Herpin A."/>
            <person name="Echchiki A."/>
            <person name="Berthelot C."/>
            <person name="Parey E."/>
            <person name="Roest-Crollius H."/>
            <person name="Braasch I."/>
            <person name="Postlethwait J."/>
            <person name="Bobe J."/>
            <person name="Montfort J."/>
            <person name="Bouchez O."/>
            <person name="Begum T."/>
            <person name="Mejri S."/>
            <person name="Adams A."/>
            <person name="Chen W.-J."/>
            <person name="Guiguen Y."/>
        </authorList>
    </citation>
    <scope>NUCLEOTIDE SEQUENCE</scope>
    <source>
        <strain evidence="15">YG-15Mar2019-1</strain>
        <tissue evidence="15">Brain</tissue>
    </source>
</reference>
<evidence type="ECO:0000313" key="16">
    <source>
        <dbReference type="Proteomes" id="UP001046870"/>
    </source>
</evidence>
<evidence type="ECO:0000259" key="12">
    <source>
        <dbReference type="PROSITE" id="PS50836"/>
    </source>
</evidence>
<keyword evidence="16" id="KW-1185">Reference proteome</keyword>
<feature type="domain" description="Cytochrome b561" evidence="13">
    <location>
        <begin position="396"/>
        <end position="603"/>
    </location>
</feature>
<evidence type="ECO:0000256" key="3">
    <source>
        <dbReference type="ARBA" id="ARBA00009195"/>
    </source>
</evidence>
<dbReference type="Pfam" id="PF02014">
    <property type="entry name" value="Reeler"/>
    <property type="match status" value="1"/>
</dbReference>
<dbReference type="InterPro" id="IPR002861">
    <property type="entry name" value="Reeler_dom"/>
</dbReference>
<keyword evidence="6" id="KW-0249">Electron transport</keyword>
<evidence type="ECO:0000256" key="7">
    <source>
        <dbReference type="ARBA" id="ARBA00022989"/>
    </source>
</evidence>
<evidence type="ECO:0000256" key="10">
    <source>
        <dbReference type="ARBA" id="ARBA00023180"/>
    </source>
</evidence>
<evidence type="ECO:0000259" key="13">
    <source>
        <dbReference type="PROSITE" id="PS50939"/>
    </source>
</evidence>
<evidence type="ECO:0000256" key="8">
    <source>
        <dbReference type="ARBA" id="ARBA00023004"/>
    </source>
</evidence>
<comment type="caution">
    <text evidence="15">The sequence shown here is derived from an EMBL/GenBank/DDBJ whole genome shotgun (WGS) entry which is preliminary data.</text>
</comment>
<accession>A0A9D3TFP8</accession>
<comment type="subcellular location">
    <subcellularLocation>
        <location evidence="2">Membrane</location>
        <topology evidence="2">Multi-pass membrane protein</topology>
    </subcellularLocation>
</comment>
<feature type="transmembrane region" description="Helical" evidence="11">
    <location>
        <begin position="508"/>
        <end position="527"/>
    </location>
</feature>
<comment type="cofactor">
    <cofactor evidence="1">
        <name>heme b</name>
        <dbReference type="ChEBI" id="CHEBI:60344"/>
    </cofactor>
</comment>
<comment type="similarity">
    <text evidence="3">Belongs to the FRRS1 family.</text>
</comment>
<evidence type="ECO:0000256" key="5">
    <source>
        <dbReference type="ARBA" id="ARBA00022692"/>
    </source>
</evidence>
<dbReference type="Proteomes" id="UP001046870">
    <property type="component" value="Chromosome 2"/>
</dbReference>
<dbReference type="InterPro" id="IPR005018">
    <property type="entry name" value="DOMON_domain"/>
</dbReference>
<keyword evidence="8" id="KW-0408">Iron</keyword>
<evidence type="ECO:0000313" key="15">
    <source>
        <dbReference type="EMBL" id="KAG7487551.1"/>
    </source>
</evidence>
<organism evidence="15 16">
    <name type="scientific">Megalops atlanticus</name>
    <name type="common">Tarpon</name>
    <name type="synonym">Clupea gigantea</name>
    <dbReference type="NCBI Taxonomy" id="7932"/>
    <lineage>
        <taxon>Eukaryota</taxon>
        <taxon>Metazoa</taxon>
        <taxon>Chordata</taxon>
        <taxon>Craniata</taxon>
        <taxon>Vertebrata</taxon>
        <taxon>Euteleostomi</taxon>
        <taxon>Actinopterygii</taxon>
        <taxon>Neopterygii</taxon>
        <taxon>Teleostei</taxon>
        <taxon>Elopiformes</taxon>
        <taxon>Megalopidae</taxon>
        <taxon>Megalops</taxon>
    </lineage>
</organism>
<keyword evidence="4" id="KW-0813">Transport</keyword>
<proteinExistence type="inferred from homology"/>
<dbReference type="Gene3D" id="1.20.120.1770">
    <property type="match status" value="1"/>
</dbReference>
<dbReference type="SMART" id="SM00665">
    <property type="entry name" value="B561"/>
    <property type="match status" value="1"/>
</dbReference>
<feature type="transmembrane region" description="Helical" evidence="11">
    <location>
        <begin position="63"/>
        <end position="81"/>
    </location>
</feature>
<dbReference type="Pfam" id="PF03188">
    <property type="entry name" value="Cytochrom_B561"/>
    <property type="match status" value="1"/>
</dbReference>
<dbReference type="CDD" id="cd08760">
    <property type="entry name" value="Cyt_b561_FRRS1_like"/>
    <property type="match status" value="1"/>
</dbReference>
<dbReference type="Pfam" id="PF03351">
    <property type="entry name" value="DOMON"/>
    <property type="match status" value="1"/>
</dbReference>
<feature type="transmembrane region" description="Helical" evidence="11">
    <location>
        <begin position="477"/>
        <end position="496"/>
    </location>
</feature>
<dbReference type="OrthoDB" id="6372137at2759"/>
<protein>
    <recommendedName>
        <fullName evidence="17">Ferric-chelate reductase 1</fullName>
    </recommendedName>
</protein>
<dbReference type="GO" id="GO:0016020">
    <property type="term" value="C:membrane"/>
    <property type="evidence" value="ECO:0007669"/>
    <property type="project" value="UniProtKB-SubCell"/>
</dbReference>
<keyword evidence="7 11" id="KW-1133">Transmembrane helix</keyword>
<dbReference type="PROSITE" id="PS50939">
    <property type="entry name" value="CYTOCHROME_B561"/>
    <property type="match status" value="1"/>
</dbReference>
<evidence type="ECO:0000256" key="11">
    <source>
        <dbReference type="SAM" id="Phobius"/>
    </source>
</evidence>
<dbReference type="PANTHER" id="PTHR45828">
    <property type="entry name" value="CYTOCHROME B561/FERRIC REDUCTASE TRANSMEMBRANE"/>
    <property type="match status" value="1"/>
</dbReference>
<evidence type="ECO:0000256" key="9">
    <source>
        <dbReference type="ARBA" id="ARBA00023136"/>
    </source>
</evidence>
<dbReference type="PANTHER" id="PTHR45828:SF3">
    <property type="entry name" value="FERRIC-CHELATE REDUCTASE 1"/>
    <property type="match status" value="1"/>
</dbReference>
<keyword evidence="10" id="KW-0325">Glycoprotein</keyword>